<dbReference type="PANTHER" id="PTHR30204:SF98">
    <property type="entry name" value="HTH-TYPE TRANSCRIPTIONAL REGULATOR ADHR"/>
    <property type="match status" value="1"/>
</dbReference>
<sequence>MATQLEQSTGTFASISEVAAITGLTQDTLRWYEREGMIPTIARGSDRRRRYSERDVRLIELLVKLRTTGMPTSDMQRFAVLLAGGAETHERRLALLLAHRERILAQQARLDDALAALDTKVDHYRALIAGTDEDPARQRRGEVSPTSVRQTWVTRSPSPTWVSEEWLSHPSTAGWNRGRRSRRCITRWISE</sequence>
<evidence type="ECO:0000313" key="5">
    <source>
        <dbReference type="Proteomes" id="UP001185737"/>
    </source>
</evidence>
<comment type="caution">
    <text evidence="4">The sequence shown here is derived from an EMBL/GenBank/DDBJ whole genome shotgun (WGS) entry which is preliminary data.</text>
</comment>
<dbReference type="InterPro" id="IPR009061">
    <property type="entry name" value="DNA-bd_dom_put_sf"/>
</dbReference>
<keyword evidence="5" id="KW-1185">Reference proteome</keyword>
<evidence type="ECO:0000259" key="3">
    <source>
        <dbReference type="PROSITE" id="PS50937"/>
    </source>
</evidence>
<dbReference type="Gene3D" id="1.10.1660.10">
    <property type="match status" value="1"/>
</dbReference>
<dbReference type="RefSeq" id="WP_317569954.1">
    <property type="nucleotide sequence ID" value="NZ_JAWLKA010000016.1"/>
</dbReference>
<dbReference type="PRINTS" id="PR00040">
    <property type="entry name" value="HTHMERR"/>
</dbReference>
<evidence type="ECO:0000313" key="4">
    <source>
        <dbReference type="EMBL" id="MDV6283916.1"/>
    </source>
</evidence>
<dbReference type="EMBL" id="JAWLKA010000016">
    <property type="protein sequence ID" value="MDV6283916.1"/>
    <property type="molecule type" value="Genomic_DNA"/>
</dbReference>
<dbReference type="CDD" id="cd01109">
    <property type="entry name" value="HTH_YyaN"/>
    <property type="match status" value="1"/>
</dbReference>
<feature type="domain" description="HTH merR-type" evidence="3">
    <location>
        <begin position="14"/>
        <end position="81"/>
    </location>
</feature>
<keyword evidence="1" id="KW-0238">DNA-binding</keyword>
<dbReference type="SMART" id="SM00422">
    <property type="entry name" value="HTH_MERR"/>
    <property type="match status" value="1"/>
</dbReference>
<dbReference type="SUPFAM" id="SSF46955">
    <property type="entry name" value="Putative DNA-binding domain"/>
    <property type="match status" value="1"/>
</dbReference>
<evidence type="ECO:0000256" key="1">
    <source>
        <dbReference type="ARBA" id="ARBA00023125"/>
    </source>
</evidence>
<name>A0ABU4CK42_RHOJO</name>
<gene>
    <name evidence="4" type="ORF">R3Q59_25830</name>
</gene>
<dbReference type="Pfam" id="PF13411">
    <property type="entry name" value="MerR_1"/>
    <property type="match status" value="1"/>
</dbReference>
<dbReference type="PROSITE" id="PS00552">
    <property type="entry name" value="HTH_MERR_1"/>
    <property type="match status" value="1"/>
</dbReference>
<organism evidence="4 5">
    <name type="scientific">Rhodococcus jostii</name>
    <dbReference type="NCBI Taxonomy" id="132919"/>
    <lineage>
        <taxon>Bacteria</taxon>
        <taxon>Bacillati</taxon>
        <taxon>Actinomycetota</taxon>
        <taxon>Actinomycetes</taxon>
        <taxon>Mycobacteriales</taxon>
        <taxon>Nocardiaceae</taxon>
        <taxon>Rhodococcus</taxon>
    </lineage>
</organism>
<accession>A0ABU4CK42</accession>
<dbReference type="InterPro" id="IPR000551">
    <property type="entry name" value="MerR-type_HTH_dom"/>
</dbReference>
<reference evidence="4 5" key="1">
    <citation type="submission" date="2023-10" db="EMBL/GenBank/DDBJ databases">
        <title>Development of a sustainable strategy for remediation of hydrocarbon-contaminated territories based on the waste exchange concept.</title>
        <authorList>
            <person name="Krivoruchko A."/>
        </authorList>
    </citation>
    <scope>NUCLEOTIDE SEQUENCE [LARGE SCALE GENOMIC DNA]</scope>
    <source>
        <strain evidence="4 5">IEGM 60</strain>
    </source>
</reference>
<proteinExistence type="predicted"/>
<dbReference type="PANTHER" id="PTHR30204">
    <property type="entry name" value="REDOX-CYCLING DRUG-SENSING TRANSCRIPTIONAL ACTIVATOR SOXR"/>
    <property type="match status" value="1"/>
</dbReference>
<dbReference type="InterPro" id="IPR047057">
    <property type="entry name" value="MerR_fam"/>
</dbReference>
<protein>
    <submittedName>
        <fullName evidence="4">MerR family transcriptional regulator</fullName>
    </submittedName>
</protein>
<dbReference type="PROSITE" id="PS50937">
    <property type="entry name" value="HTH_MERR_2"/>
    <property type="match status" value="1"/>
</dbReference>
<feature type="region of interest" description="Disordered" evidence="2">
    <location>
        <begin position="132"/>
        <end position="151"/>
    </location>
</feature>
<evidence type="ECO:0000256" key="2">
    <source>
        <dbReference type="SAM" id="MobiDB-lite"/>
    </source>
</evidence>
<dbReference type="Proteomes" id="UP001185737">
    <property type="component" value="Unassembled WGS sequence"/>
</dbReference>